<feature type="transmembrane region" description="Helical" evidence="5">
    <location>
        <begin position="196"/>
        <end position="215"/>
    </location>
</feature>
<comment type="subcellular location">
    <subcellularLocation>
        <location evidence="1">Membrane</location>
    </subcellularLocation>
</comment>
<dbReference type="InterPro" id="IPR001129">
    <property type="entry name" value="Membr-assoc_MAPEG"/>
</dbReference>
<keyword evidence="3 5" id="KW-1133">Transmembrane helix</keyword>
<reference evidence="6" key="1">
    <citation type="submission" date="2014-11" db="EMBL/GenBank/DDBJ databases">
        <authorList>
            <person name="Otto D Thomas"/>
            <person name="Naeem Raeece"/>
        </authorList>
    </citation>
    <scope>NUCLEOTIDE SEQUENCE</scope>
</reference>
<feature type="transmembrane region" description="Helical" evidence="5">
    <location>
        <begin position="71"/>
        <end position="93"/>
    </location>
</feature>
<dbReference type="GO" id="GO:0016020">
    <property type="term" value="C:membrane"/>
    <property type="evidence" value="ECO:0007669"/>
    <property type="project" value="UniProtKB-SubCell"/>
</dbReference>
<evidence type="ECO:0000256" key="3">
    <source>
        <dbReference type="ARBA" id="ARBA00022989"/>
    </source>
</evidence>
<name>A0A0G4G5V4_9ALVE</name>
<dbReference type="SUPFAM" id="SSF161084">
    <property type="entry name" value="MAPEG domain-like"/>
    <property type="match status" value="1"/>
</dbReference>
<dbReference type="AlphaFoldDB" id="A0A0G4G5V4"/>
<feature type="transmembrane region" description="Helical" evidence="5">
    <location>
        <begin position="28"/>
        <end position="51"/>
    </location>
</feature>
<dbReference type="VEuPathDB" id="CryptoDB:Cvel_4213"/>
<proteinExistence type="predicted"/>
<dbReference type="Gene3D" id="1.20.120.550">
    <property type="entry name" value="Membrane associated eicosanoid/glutathione metabolism-like domain"/>
    <property type="match status" value="1"/>
</dbReference>
<evidence type="ECO:0000256" key="1">
    <source>
        <dbReference type="ARBA" id="ARBA00004370"/>
    </source>
</evidence>
<gene>
    <name evidence="6" type="ORF">Cvel_4213</name>
</gene>
<feature type="transmembrane region" description="Helical" evidence="5">
    <location>
        <begin position="149"/>
        <end position="176"/>
    </location>
</feature>
<dbReference type="Pfam" id="PF01124">
    <property type="entry name" value="MAPEG"/>
    <property type="match status" value="1"/>
</dbReference>
<accession>A0A0G4G5V4</accession>
<keyword evidence="4 5" id="KW-0472">Membrane</keyword>
<keyword evidence="2 5" id="KW-0812">Transmembrane</keyword>
<organism evidence="6">
    <name type="scientific">Chromera velia CCMP2878</name>
    <dbReference type="NCBI Taxonomy" id="1169474"/>
    <lineage>
        <taxon>Eukaryota</taxon>
        <taxon>Sar</taxon>
        <taxon>Alveolata</taxon>
        <taxon>Colpodellida</taxon>
        <taxon>Chromeraceae</taxon>
        <taxon>Chromera</taxon>
    </lineage>
</organism>
<evidence type="ECO:0000256" key="5">
    <source>
        <dbReference type="SAM" id="Phobius"/>
    </source>
</evidence>
<evidence type="ECO:0000256" key="4">
    <source>
        <dbReference type="ARBA" id="ARBA00023136"/>
    </source>
</evidence>
<protein>
    <submittedName>
        <fullName evidence="6">Uncharacterized protein</fullName>
    </submittedName>
</protein>
<sequence>MGSDKDALKTGPDGLPLIPEKDKKFNPVFFGLFYTIPVLVGLGIAYAIFAFGSTAVYTERISAVVAADLHWAFAAVAVLSRVVSFVNFYPMVYKNKIMGSKAKNLRSNPYLYKAIGDGAANNVIIFADGGDLGAYNRAQRSLHHMIENFAVILAGLFLVSQVFPFPVFVCTCVFGLGRILHQVGYTTGYGGHALGFMLSFITCQIIEGMCILVALKGLGVL</sequence>
<evidence type="ECO:0000313" key="6">
    <source>
        <dbReference type="EMBL" id="CEM23898.1"/>
    </source>
</evidence>
<dbReference type="EMBL" id="CDMZ01000915">
    <property type="protein sequence ID" value="CEM23898.1"/>
    <property type="molecule type" value="Genomic_DNA"/>
</dbReference>
<evidence type="ECO:0000256" key="2">
    <source>
        <dbReference type="ARBA" id="ARBA00022692"/>
    </source>
</evidence>
<dbReference type="InterPro" id="IPR023352">
    <property type="entry name" value="MAPEG-like_dom_sf"/>
</dbReference>